<gene>
    <name evidence="2" type="ORF">Ataiwa_24840</name>
</gene>
<dbReference type="EMBL" id="BTPE01000008">
    <property type="protein sequence ID" value="GMQ34212.1"/>
    <property type="molecule type" value="Genomic_DNA"/>
</dbReference>
<proteinExistence type="predicted"/>
<dbReference type="RefSeq" id="WP_338229039.1">
    <property type="nucleotide sequence ID" value="NZ_BTPE01000008.1"/>
</dbReference>
<organism evidence="2 3">
    <name type="scientific">Algoriphagus taiwanensis</name>
    <dbReference type="NCBI Taxonomy" id="1445656"/>
    <lineage>
        <taxon>Bacteria</taxon>
        <taxon>Pseudomonadati</taxon>
        <taxon>Bacteroidota</taxon>
        <taxon>Cytophagia</taxon>
        <taxon>Cytophagales</taxon>
        <taxon>Cyclobacteriaceae</taxon>
        <taxon>Algoriphagus</taxon>
    </lineage>
</organism>
<comment type="caution">
    <text evidence="2">The sequence shown here is derived from an EMBL/GenBank/DDBJ whole genome shotgun (WGS) entry which is preliminary data.</text>
</comment>
<feature type="chain" id="PRO_5046339774" description="Sensor of ECF-type sigma factor" evidence="1">
    <location>
        <begin position="22"/>
        <end position="157"/>
    </location>
</feature>
<sequence>MKKSILFSLALFLLGMNASFAQTIDDEISLIQEAFGMDKKMIVQEVLQLSDTKAAAFWPIYEAYETERRALSRERIKIINDYMEGYSNIGETEADNLALRTLKNDQELSKLHLKYYKKLKKGVSALDAAKFLQLDTYIHNTIRNAIQQELPFIDEFK</sequence>
<name>A0ABQ6Q2U6_9BACT</name>
<feature type="signal peptide" evidence="1">
    <location>
        <begin position="1"/>
        <end position="21"/>
    </location>
</feature>
<evidence type="ECO:0000313" key="3">
    <source>
        <dbReference type="Proteomes" id="UP001307705"/>
    </source>
</evidence>
<keyword evidence="3" id="KW-1185">Reference proteome</keyword>
<dbReference type="Proteomes" id="UP001307705">
    <property type="component" value="Unassembled WGS sequence"/>
</dbReference>
<reference evidence="2 3" key="1">
    <citation type="submission" date="2023-08" db="EMBL/GenBank/DDBJ databases">
        <title>Draft genome sequence of Algoriphagus taiwanensis.</title>
        <authorList>
            <person name="Takatani N."/>
            <person name="Hosokawa M."/>
            <person name="Sawabe T."/>
        </authorList>
    </citation>
    <scope>NUCLEOTIDE SEQUENCE [LARGE SCALE GENOMIC DNA]</scope>
    <source>
        <strain evidence="2 3">JCM 19755</strain>
    </source>
</reference>
<evidence type="ECO:0000256" key="1">
    <source>
        <dbReference type="SAM" id="SignalP"/>
    </source>
</evidence>
<evidence type="ECO:0000313" key="2">
    <source>
        <dbReference type="EMBL" id="GMQ34212.1"/>
    </source>
</evidence>
<keyword evidence="1" id="KW-0732">Signal</keyword>
<evidence type="ECO:0008006" key="4">
    <source>
        <dbReference type="Google" id="ProtNLM"/>
    </source>
</evidence>
<protein>
    <recommendedName>
        <fullName evidence="4">Sensor of ECF-type sigma factor</fullName>
    </recommendedName>
</protein>
<accession>A0ABQ6Q2U6</accession>